<protein>
    <submittedName>
        <fullName evidence="12">2-oxoglutarate (2OG) and Fe(II)-dependent oxygenase superfamily protein</fullName>
    </submittedName>
</protein>
<comment type="similarity">
    <text evidence="3 10">Belongs to the iron/ascorbate-dependent oxidoreductase family.</text>
</comment>
<evidence type="ECO:0000256" key="10">
    <source>
        <dbReference type="RuleBase" id="RU003682"/>
    </source>
</evidence>
<dbReference type="PANTHER" id="PTHR10209">
    <property type="entry name" value="OXIDOREDUCTASE, 2OG-FE II OXYGENASE FAMILY PROTEIN"/>
    <property type="match status" value="1"/>
</dbReference>
<comment type="catalytic activity">
    <reaction evidence="9">
        <text>(E)-4-coumaroyl-CoA + 2-oxoglutarate + O2 = (E)-2,4-dihydroxycinnamoyl-CoA + succinate + CO2</text>
        <dbReference type="Rhea" id="RHEA:57868"/>
        <dbReference type="ChEBI" id="CHEBI:15379"/>
        <dbReference type="ChEBI" id="CHEBI:16526"/>
        <dbReference type="ChEBI" id="CHEBI:16810"/>
        <dbReference type="ChEBI" id="CHEBI:30031"/>
        <dbReference type="ChEBI" id="CHEBI:85008"/>
        <dbReference type="ChEBI" id="CHEBI:142398"/>
        <dbReference type="EC" id="1.14.11.62"/>
    </reaction>
</comment>
<comment type="catalytic activity">
    <reaction evidence="8">
        <text>(E)-feruloyl-CoA + 2-oxoglutarate + O2 = (E)-6-hydroxyferuloyl-CoA + succinate + CO2</text>
        <dbReference type="Rhea" id="RHEA:57856"/>
        <dbReference type="ChEBI" id="CHEBI:15379"/>
        <dbReference type="ChEBI" id="CHEBI:16526"/>
        <dbReference type="ChEBI" id="CHEBI:16810"/>
        <dbReference type="ChEBI" id="CHEBI:30031"/>
        <dbReference type="ChEBI" id="CHEBI:87305"/>
        <dbReference type="ChEBI" id="CHEBI:142390"/>
        <dbReference type="EC" id="1.14.11.61"/>
    </reaction>
</comment>
<evidence type="ECO:0000256" key="1">
    <source>
        <dbReference type="ARBA" id="ARBA00001961"/>
    </source>
</evidence>
<evidence type="ECO:0000256" key="2">
    <source>
        <dbReference type="ARBA" id="ARBA00004918"/>
    </source>
</evidence>
<evidence type="ECO:0000256" key="3">
    <source>
        <dbReference type="ARBA" id="ARBA00008056"/>
    </source>
</evidence>
<gene>
    <name evidence="12" type="ORF">O6P43_020932</name>
</gene>
<reference evidence="12" key="1">
    <citation type="journal article" date="2023" name="Science">
        <title>Elucidation of the pathway for biosynthesis of saponin adjuvants from the soapbark tree.</title>
        <authorList>
            <person name="Reed J."/>
            <person name="Orme A."/>
            <person name="El-Demerdash A."/>
            <person name="Owen C."/>
            <person name="Martin L.B.B."/>
            <person name="Misra R.C."/>
            <person name="Kikuchi S."/>
            <person name="Rejzek M."/>
            <person name="Martin A.C."/>
            <person name="Harkess A."/>
            <person name="Leebens-Mack J."/>
            <person name="Louveau T."/>
            <person name="Stephenson M.J."/>
            <person name="Osbourn A."/>
        </authorList>
    </citation>
    <scope>NUCLEOTIDE SEQUENCE</scope>
    <source>
        <strain evidence="12">S10</strain>
    </source>
</reference>
<evidence type="ECO:0000313" key="12">
    <source>
        <dbReference type="EMBL" id="KAJ7960498.1"/>
    </source>
</evidence>
<dbReference type="Pfam" id="PF03171">
    <property type="entry name" value="2OG-FeII_Oxy"/>
    <property type="match status" value="1"/>
</dbReference>
<evidence type="ECO:0000256" key="7">
    <source>
        <dbReference type="ARBA" id="ARBA00023004"/>
    </source>
</evidence>
<keyword evidence="4 10" id="KW-0479">Metal-binding</keyword>
<evidence type="ECO:0000256" key="4">
    <source>
        <dbReference type="ARBA" id="ARBA00022723"/>
    </source>
</evidence>
<dbReference type="Gene3D" id="2.60.120.330">
    <property type="entry name" value="B-lactam Antibiotic, Isopenicillin N Synthase, Chain"/>
    <property type="match status" value="2"/>
</dbReference>
<name>A0AAD7LLU4_QUISA</name>
<accession>A0AAD7LLU4</accession>
<dbReference type="KEGG" id="qsa:O6P43_020932"/>
<feature type="domain" description="Fe2OG dioxygenase" evidence="11">
    <location>
        <begin position="176"/>
        <end position="279"/>
    </location>
</feature>
<evidence type="ECO:0000256" key="9">
    <source>
        <dbReference type="ARBA" id="ARBA00049557"/>
    </source>
</evidence>
<dbReference type="InterPro" id="IPR044861">
    <property type="entry name" value="IPNS-like_FE2OG_OXY"/>
</dbReference>
<comment type="cofactor">
    <cofactor evidence="1">
        <name>L-ascorbate</name>
        <dbReference type="ChEBI" id="CHEBI:38290"/>
    </cofactor>
</comment>
<dbReference type="InterPro" id="IPR005123">
    <property type="entry name" value="Oxoglu/Fe-dep_dioxygenase_dom"/>
</dbReference>
<evidence type="ECO:0000259" key="11">
    <source>
        <dbReference type="PROSITE" id="PS51471"/>
    </source>
</evidence>
<sequence length="330" mass="37090">MSPTINTNPSNIFDFVVKQGNGVKGLVDSGLEIVPNLYTQPVEIRFDARKVVIEESIPVIDFTNWDDPDVVESISNAASKWGFFQIVNHGVPLKVLEDLKAAIHSFFELPVEEKRKYLKENSPSQSVVRYGTSFSPESEEILEWKDFLRLGYASEDEANTFWPPIIKHQALDYMKKSEVLIKKLFRILLKTLNTTGVGRHSDTSTLTVLLQDEIGGLYVRGIDESTDTWVHVPPIDGALIINIGDVFEAISNGRFKSSEHQAVANRNKNRISVPIFVTPGPDAVIGPLPQVLENGEEEAKYKQVVYSDYLKYCFGKPHDGKKSTIEYLMT</sequence>
<dbReference type="Pfam" id="PF14226">
    <property type="entry name" value="DIOX_N"/>
    <property type="match status" value="1"/>
</dbReference>
<dbReference type="InterPro" id="IPR026992">
    <property type="entry name" value="DIOX_N"/>
</dbReference>
<keyword evidence="7 10" id="KW-0408">Iron</keyword>
<keyword evidence="6 10" id="KW-0560">Oxidoreductase</keyword>
<keyword evidence="5" id="KW-0223">Dioxygenase</keyword>
<organism evidence="12 13">
    <name type="scientific">Quillaja saponaria</name>
    <name type="common">Soap bark tree</name>
    <dbReference type="NCBI Taxonomy" id="32244"/>
    <lineage>
        <taxon>Eukaryota</taxon>
        <taxon>Viridiplantae</taxon>
        <taxon>Streptophyta</taxon>
        <taxon>Embryophyta</taxon>
        <taxon>Tracheophyta</taxon>
        <taxon>Spermatophyta</taxon>
        <taxon>Magnoliopsida</taxon>
        <taxon>eudicotyledons</taxon>
        <taxon>Gunneridae</taxon>
        <taxon>Pentapetalae</taxon>
        <taxon>rosids</taxon>
        <taxon>fabids</taxon>
        <taxon>Fabales</taxon>
        <taxon>Quillajaceae</taxon>
        <taxon>Quillaja</taxon>
    </lineage>
</organism>
<dbReference type="InterPro" id="IPR027443">
    <property type="entry name" value="IPNS-like_sf"/>
</dbReference>
<keyword evidence="13" id="KW-1185">Reference proteome</keyword>
<dbReference type="PROSITE" id="PS51471">
    <property type="entry name" value="FE2OG_OXY"/>
    <property type="match status" value="1"/>
</dbReference>
<dbReference type="AlphaFoldDB" id="A0AAD7LLU4"/>
<dbReference type="GO" id="GO:0102312">
    <property type="term" value="F:4-coumaroyl 2'-hydroxylase activity"/>
    <property type="evidence" value="ECO:0007669"/>
    <property type="project" value="UniProtKB-EC"/>
</dbReference>
<dbReference type="GO" id="GO:0046872">
    <property type="term" value="F:metal ion binding"/>
    <property type="evidence" value="ECO:0007669"/>
    <property type="project" value="UniProtKB-KW"/>
</dbReference>
<dbReference type="SUPFAM" id="SSF51197">
    <property type="entry name" value="Clavaminate synthase-like"/>
    <property type="match status" value="1"/>
</dbReference>
<comment type="caution">
    <text evidence="12">The sequence shown here is derived from an EMBL/GenBank/DDBJ whole genome shotgun (WGS) entry which is preliminary data.</text>
</comment>
<evidence type="ECO:0000313" key="13">
    <source>
        <dbReference type="Proteomes" id="UP001163823"/>
    </source>
</evidence>
<proteinExistence type="inferred from homology"/>
<comment type="pathway">
    <text evidence="2">Phenylpropanoid metabolism.</text>
</comment>
<dbReference type="EMBL" id="JARAOO010000008">
    <property type="protein sequence ID" value="KAJ7960498.1"/>
    <property type="molecule type" value="Genomic_DNA"/>
</dbReference>
<evidence type="ECO:0000256" key="5">
    <source>
        <dbReference type="ARBA" id="ARBA00022964"/>
    </source>
</evidence>
<dbReference type="Proteomes" id="UP001163823">
    <property type="component" value="Chromosome 8"/>
</dbReference>
<dbReference type="PANTHER" id="PTHR10209:SF243">
    <property type="entry name" value="FERULOYL COA ORTHO-HYDROXYLASE 1-RELATED"/>
    <property type="match status" value="1"/>
</dbReference>
<evidence type="ECO:0000256" key="8">
    <source>
        <dbReference type="ARBA" id="ARBA00048503"/>
    </source>
</evidence>
<evidence type="ECO:0000256" key="6">
    <source>
        <dbReference type="ARBA" id="ARBA00023002"/>
    </source>
</evidence>